<feature type="compositionally biased region" description="Basic and acidic residues" evidence="1">
    <location>
        <begin position="350"/>
        <end position="367"/>
    </location>
</feature>
<evidence type="ECO:0000256" key="1">
    <source>
        <dbReference type="SAM" id="MobiDB-lite"/>
    </source>
</evidence>
<feature type="compositionally biased region" description="Basic residues" evidence="1">
    <location>
        <begin position="1"/>
        <end position="11"/>
    </location>
</feature>
<dbReference type="OrthoDB" id="3552995at2759"/>
<reference evidence="3" key="2">
    <citation type="submission" date="2015-01" db="EMBL/GenBank/DDBJ databases">
        <title>Evolutionary Origins and Diversification of the Mycorrhizal Mutualists.</title>
        <authorList>
            <consortium name="DOE Joint Genome Institute"/>
            <consortium name="Mycorrhizal Genomics Consortium"/>
            <person name="Kohler A."/>
            <person name="Kuo A."/>
            <person name="Nagy L.G."/>
            <person name="Floudas D."/>
            <person name="Copeland A."/>
            <person name="Barry K.W."/>
            <person name="Cichocki N."/>
            <person name="Veneault-Fourrey C."/>
            <person name="LaButti K."/>
            <person name="Lindquist E.A."/>
            <person name="Lipzen A."/>
            <person name="Lundell T."/>
            <person name="Morin E."/>
            <person name="Murat C."/>
            <person name="Riley R."/>
            <person name="Ohm R."/>
            <person name="Sun H."/>
            <person name="Tunlid A."/>
            <person name="Henrissat B."/>
            <person name="Grigoriev I.V."/>
            <person name="Hibbett D.S."/>
            <person name="Martin F."/>
        </authorList>
    </citation>
    <scope>NUCLEOTIDE SEQUENCE [LARGE SCALE GENOMIC DNA]</scope>
    <source>
        <strain evidence="3">Zn</strain>
    </source>
</reference>
<dbReference type="EMBL" id="KN832870">
    <property type="protein sequence ID" value="KIN08469.1"/>
    <property type="molecule type" value="Genomic_DNA"/>
</dbReference>
<feature type="compositionally biased region" description="Acidic residues" evidence="1">
    <location>
        <begin position="96"/>
        <end position="108"/>
    </location>
</feature>
<dbReference type="AlphaFoldDB" id="A0A0C3DAV5"/>
<feature type="region of interest" description="Disordered" evidence="1">
    <location>
        <begin position="96"/>
        <end position="115"/>
    </location>
</feature>
<feature type="region of interest" description="Disordered" evidence="1">
    <location>
        <begin position="436"/>
        <end position="500"/>
    </location>
</feature>
<proteinExistence type="predicted"/>
<feature type="compositionally biased region" description="Acidic residues" evidence="1">
    <location>
        <begin position="460"/>
        <end position="475"/>
    </location>
</feature>
<sequence length="644" mass="71828">MQLRQNRRLPGRYRELDVPELPPKPTVLEPTVPFNPNLPPAAFPTLPLDQFPPENTQETAWDISLSTISSVKQETSKRAYVAFRKDLVIIEPSPVEEPDMSEYSEPGEFEPWNGEDSTKLRNGLPVYENRVDWDDLTDGAKIVVLMELREAMMFHDAAFFIRLDDNGIHKFMKMITAEVDDHEAEFARIVHATTRKINLLKSGRLYQAKEEWDDFIEREIHGERPYTPLVAFIRKREIEKAKAFILDFKFREEIPNYNSNSSMVAPRFDTVQRVIRRLDCYVYTDATENFIRFAIDLLDEYSHALGYAEGYRDARMDLNDQRGGGAQIRYTDQLDIYHAFWAEHNRSSDKFAEPGVPRQHDAQDKYHSIPAGSTRSVHSYIPADDSAVPDALFGGPQHISQAVSENSMKQFKKNFNSLTSPNGDDQSDYNSAVDHQLASEYTPSRKRKGTPYPRLMKSIEDEEYDDGDGDSDYEPEPAPKKQKTSTHKPVTPKPSALKNKIKTITPKPVPKSLTNNMSGHRVSKNAASLTPSGLRQVFSHEDISSPAPFVTTSESASVEGFIAPVGGCPIPTGGSTTSVGGFPAPVRGSPVGSPVLVGSSTSPAGGSPIPAADAELGVTNVGQLNNRSNETENQILEKDADVQK</sequence>
<evidence type="ECO:0000313" key="2">
    <source>
        <dbReference type="EMBL" id="KIN08469.1"/>
    </source>
</evidence>
<feature type="compositionally biased region" description="Basic and acidic residues" evidence="1">
    <location>
        <begin position="635"/>
        <end position="644"/>
    </location>
</feature>
<feature type="region of interest" description="Disordered" evidence="1">
    <location>
        <begin position="593"/>
        <end position="644"/>
    </location>
</feature>
<evidence type="ECO:0000313" key="3">
    <source>
        <dbReference type="Proteomes" id="UP000054321"/>
    </source>
</evidence>
<name>A0A0C3DAV5_OIDMZ</name>
<reference evidence="2 3" key="1">
    <citation type="submission" date="2014-04" db="EMBL/GenBank/DDBJ databases">
        <authorList>
            <consortium name="DOE Joint Genome Institute"/>
            <person name="Kuo A."/>
            <person name="Martino E."/>
            <person name="Perotto S."/>
            <person name="Kohler A."/>
            <person name="Nagy L.G."/>
            <person name="Floudas D."/>
            <person name="Copeland A."/>
            <person name="Barry K.W."/>
            <person name="Cichocki N."/>
            <person name="Veneault-Fourrey C."/>
            <person name="LaButti K."/>
            <person name="Lindquist E.A."/>
            <person name="Lipzen A."/>
            <person name="Lundell T."/>
            <person name="Morin E."/>
            <person name="Murat C."/>
            <person name="Sun H."/>
            <person name="Tunlid A."/>
            <person name="Henrissat B."/>
            <person name="Grigoriev I.V."/>
            <person name="Hibbett D.S."/>
            <person name="Martin F."/>
            <person name="Nordberg H.P."/>
            <person name="Cantor M.N."/>
            <person name="Hua S.X."/>
        </authorList>
    </citation>
    <scope>NUCLEOTIDE SEQUENCE [LARGE SCALE GENOMIC DNA]</scope>
    <source>
        <strain evidence="2 3">Zn</strain>
    </source>
</reference>
<feature type="compositionally biased region" description="Polar residues" evidence="1">
    <location>
        <begin position="620"/>
        <end position="634"/>
    </location>
</feature>
<feature type="region of interest" description="Disordered" evidence="1">
    <location>
        <begin position="350"/>
        <end position="377"/>
    </location>
</feature>
<organism evidence="2 3">
    <name type="scientific">Oidiodendron maius (strain Zn)</name>
    <dbReference type="NCBI Taxonomy" id="913774"/>
    <lineage>
        <taxon>Eukaryota</taxon>
        <taxon>Fungi</taxon>
        <taxon>Dikarya</taxon>
        <taxon>Ascomycota</taxon>
        <taxon>Pezizomycotina</taxon>
        <taxon>Leotiomycetes</taxon>
        <taxon>Leotiomycetes incertae sedis</taxon>
        <taxon>Myxotrichaceae</taxon>
        <taxon>Oidiodendron</taxon>
    </lineage>
</organism>
<dbReference type="HOGENOM" id="CLU_425192_0_0_1"/>
<protein>
    <submittedName>
        <fullName evidence="2">Uncharacterized protein</fullName>
    </submittedName>
</protein>
<feature type="region of interest" description="Disordered" evidence="1">
    <location>
        <begin position="1"/>
        <end position="26"/>
    </location>
</feature>
<dbReference type="InParanoid" id="A0A0C3DAV5"/>
<dbReference type="Proteomes" id="UP000054321">
    <property type="component" value="Unassembled WGS sequence"/>
</dbReference>
<accession>A0A0C3DAV5</accession>
<feature type="compositionally biased region" description="Low complexity" evidence="1">
    <location>
        <begin position="593"/>
        <end position="603"/>
    </location>
</feature>
<keyword evidence="3" id="KW-1185">Reference proteome</keyword>
<gene>
    <name evidence="2" type="ORF">OIDMADRAFT_48329</name>
</gene>